<accession>A0A7R9CFB0</accession>
<dbReference type="EMBL" id="OC317028">
    <property type="protein sequence ID" value="CAD7394636.1"/>
    <property type="molecule type" value="Genomic_DNA"/>
</dbReference>
<gene>
    <name evidence="2" type="ORF">TCEB3V08_LOCUS2555</name>
</gene>
<reference evidence="2" key="1">
    <citation type="submission" date="2020-11" db="EMBL/GenBank/DDBJ databases">
        <authorList>
            <person name="Tran Van P."/>
        </authorList>
    </citation>
    <scope>NUCLEOTIDE SEQUENCE</scope>
</reference>
<evidence type="ECO:0000256" key="1">
    <source>
        <dbReference type="SAM" id="MobiDB-lite"/>
    </source>
</evidence>
<feature type="compositionally biased region" description="Basic and acidic residues" evidence="1">
    <location>
        <begin position="242"/>
        <end position="252"/>
    </location>
</feature>
<organism evidence="2">
    <name type="scientific">Timema cristinae</name>
    <name type="common">Walking stick</name>
    <dbReference type="NCBI Taxonomy" id="61476"/>
    <lineage>
        <taxon>Eukaryota</taxon>
        <taxon>Metazoa</taxon>
        <taxon>Ecdysozoa</taxon>
        <taxon>Arthropoda</taxon>
        <taxon>Hexapoda</taxon>
        <taxon>Insecta</taxon>
        <taxon>Pterygota</taxon>
        <taxon>Neoptera</taxon>
        <taxon>Polyneoptera</taxon>
        <taxon>Phasmatodea</taxon>
        <taxon>Timematodea</taxon>
        <taxon>Timematoidea</taxon>
        <taxon>Timematidae</taxon>
        <taxon>Timema</taxon>
    </lineage>
</organism>
<protein>
    <submittedName>
        <fullName evidence="2">Uncharacterized protein</fullName>
    </submittedName>
</protein>
<feature type="region of interest" description="Disordered" evidence="1">
    <location>
        <begin position="242"/>
        <end position="267"/>
    </location>
</feature>
<proteinExistence type="predicted"/>
<evidence type="ECO:0000313" key="2">
    <source>
        <dbReference type="EMBL" id="CAD7394636.1"/>
    </source>
</evidence>
<name>A0A7R9CFB0_TIMCR</name>
<dbReference type="AlphaFoldDB" id="A0A7R9CFB0"/>
<sequence>MKIRVSERAWRTHLPTPTRHHARYRTESTRTHFNDRRGDATLLFGLSPLLALPQHVIDEGLRIQYGFGCTQYKSKIFRGHVYAHEANIKAMWQTVGRLYWGDETLPTCRRVRRHDDNMSVTSSTRPTGSGVSEASFLTGKEGASYSCVLDPQTLHLRERRLLMGEDHVSHQEVTQQSGDSPCSTKELLIKSVQINADQKNVSRQDEEAPTASYYPFGFYALSANYDNGLGIGKVELEEVNPHLRGGRGENHLGKTTPSSPDRDSNLNLPVLSSRAQHDKRVSQLRHRGSTLPLLNFRVVTVLSRKDLARRTGSGRDLGPPYRSQAPVIGIAAVSGITVSNLCPHQTSPGKVERERLIVISASMLSVTTFPNNVLSCCRLSAVTFSRLCHSVVMEKRLSIGHVLLSSPQNPGILFISTDVNIATLVRIYTWWRSRFFSQYIAPFHLTSRSSGPMPSVMFSALVAVIAYVTESLRSISLGSMDWCVVVVCSAAVLQNVEVRLTPLQLVVHHRVLLPVRVIRTYAVVCSAAVLRNVEVCSAGRLTPMQLVVHECLNSEHLSYPGAEKTPPVHPTEIRTSISPSSAVKLNTTSALVNYATEAGNVEKPLRAQQYCFNPISFQYHLPPTVTHVAGIITLPPTMTNVTGTFTLPPTATNVAGTITLPPTTTNVAGTITLPPTATHIAGTITLPPTATHFTGTITLPPTTTHVAGTITLPPTATHVAETITLPPTTTHVTGTITLPPTLIQVARTSFCSTVTNVAGTLSPTFLLLLPTRILTQRHHRYDINQLPPKRGITINNTKKNVKAGMVVTTPMECQENGRREFSHTFFLNALIDKCACAVNWFAKGLGGLRGGGGRRQQTRVARARKVTDVVNNNNVLCLSAWGAQHVLTAPSSSNPRRRHRRQRSLECRPGFRYRYRYRVVLKGGVGFRHRLNTAESMVQKRESGACRSMIGYNQHHGQGYNKLFTQTTVGQLQSYNYHGVIVLS</sequence>